<dbReference type="CGD" id="CAL0000193803">
    <property type="gene designation" value="orf19.9927"/>
</dbReference>
<dbReference type="KEGG" id="cal:CAALFM_CR03330WA"/>
<dbReference type="Proteomes" id="UP000000559">
    <property type="component" value="Chromosome R"/>
</dbReference>
<reference evidence="4 5" key="1">
    <citation type="journal article" date="2004" name="Proc. Natl. Acad. Sci. U.S.A.">
        <title>The diploid genome sequence of Candida albicans.</title>
        <authorList>
            <person name="Jones T."/>
            <person name="Federspiel N.A."/>
            <person name="Chibana H."/>
            <person name="Dungan J."/>
            <person name="Kalman S."/>
            <person name="Magee B.B."/>
            <person name="Newport G."/>
            <person name="Thorstenson Y.R."/>
            <person name="Agabian N."/>
            <person name="Magee P.T."/>
            <person name="Davis R.W."/>
            <person name="Scherer S."/>
        </authorList>
    </citation>
    <scope>NUCLEOTIDE SEQUENCE [LARGE SCALE GENOMIC DNA]</scope>
    <source>
        <strain evidence="5">SC5314 / ATCC MYA-2876</strain>
    </source>
</reference>
<dbReference type="InterPro" id="IPR039128">
    <property type="entry name" value="TRIP4-like"/>
</dbReference>
<dbReference type="EMBL" id="CP017630">
    <property type="protein sequence ID" value="AOW31071.1"/>
    <property type="molecule type" value="Genomic_DNA"/>
</dbReference>
<sequence length="357" mass="40952">MSNNKSKTTSQLLKSKSPTPDATDRRSQKKKLVNLQDIDSILTQLETEDSQRDSKVRRVCNCMARRHPLFEFAPNCLNCGKIICTKEGLQPCSFCGSDIIPPRDRDAIVKLLEKEKEELVTKKQESYNPSSQKTKKKIVVKMNAGEKFWDAQDRAFKLAEKELQSKKSTGSVAENASGTKETKDQDLQKAKERLDTLLDYQATGEERTKIIDNASDFEMPSQSLWLTPEERALNLKKQQRLMRESLVNKERKSRGEKTVEMTIKDGKVTMVEKYVTHTEGTSHEESELEKSIKEKKMQSQTSNSVWDYEMDKSKWEKPIYFASKNIPQVDKSELKITKNRVQFPKEDASEVIATVIN</sequence>
<gene>
    <name evidence="4" type="ordered locus">CAALFM_CR03330WA</name>
    <name evidence="3" type="ordered locus">orf19.9927</name>
</gene>
<feature type="compositionally biased region" description="Basic and acidic residues" evidence="1">
    <location>
        <begin position="278"/>
        <end position="297"/>
    </location>
</feature>
<dbReference type="GO" id="GO:0180022">
    <property type="term" value="C:RQC-trigger complex"/>
    <property type="evidence" value="ECO:0007669"/>
    <property type="project" value="InterPro"/>
</dbReference>
<protein>
    <recommendedName>
        <fullName evidence="2">TRIP4/RQT4 C2HC5-type zinc finger domain-containing protein</fullName>
    </recommendedName>
</protein>
<dbReference type="STRING" id="237561.A0A1D8PSF1"/>
<organism evidence="4 5">
    <name type="scientific">Candida albicans (strain SC5314 / ATCC MYA-2876)</name>
    <name type="common">Yeast</name>
    <dbReference type="NCBI Taxonomy" id="237561"/>
    <lineage>
        <taxon>Eukaryota</taxon>
        <taxon>Fungi</taxon>
        <taxon>Dikarya</taxon>
        <taxon>Ascomycota</taxon>
        <taxon>Saccharomycotina</taxon>
        <taxon>Pichiomycetes</taxon>
        <taxon>Debaryomycetaceae</taxon>
        <taxon>Candida/Lodderomyces clade</taxon>
        <taxon>Candida</taxon>
    </lineage>
</organism>
<dbReference type="GO" id="GO:0045893">
    <property type="term" value="P:positive regulation of DNA-templated transcription"/>
    <property type="evidence" value="ECO:0000318"/>
    <property type="project" value="GO_Central"/>
</dbReference>
<feature type="region of interest" description="Disordered" evidence="1">
    <location>
        <begin position="167"/>
        <end position="187"/>
    </location>
</feature>
<evidence type="ECO:0000256" key="1">
    <source>
        <dbReference type="SAM" id="MobiDB-lite"/>
    </source>
</evidence>
<dbReference type="PANTHER" id="PTHR12963">
    <property type="entry name" value="THYROID RECEPTOR INTERACTING PROTEIN RELATED"/>
    <property type="match status" value="1"/>
</dbReference>
<dbReference type="Pfam" id="PF06221">
    <property type="entry name" value="zf-C2HC5"/>
    <property type="match status" value="1"/>
</dbReference>
<dbReference type="FunCoup" id="A0A1D8PSF1">
    <property type="interactions" value="115"/>
</dbReference>
<evidence type="ECO:0000313" key="5">
    <source>
        <dbReference type="Proteomes" id="UP000000559"/>
    </source>
</evidence>
<reference evidence="4 5" key="3">
    <citation type="journal article" date="2013" name="Genome Biol.">
        <title>Assembly of a phased diploid Candida albicans genome facilitates allele-specific measurements and provides a simple model for repeat and indel structure.</title>
        <authorList>
            <person name="Muzzey D."/>
            <person name="Schwartz K."/>
            <person name="Weissman J.S."/>
            <person name="Sherlock G."/>
        </authorList>
    </citation>
    <scope>NUCLEOTIDE SEQUENCE [LARGE SCALE GENOMIC DNA]</scope>
    <source>
        <strain evidence="5">SC5314 / ATCC MYA-2876</strain>
    </source>
</reference>
<dbReference type="eggNOG" id="KOG2845">
    <property type="taxonomic scope" value="Eukaryota"/>
</dbReference>
<feature type="domain" description="TRIP4/RQT4 C2HC5-type zinc finger" evidence="2">
    <location>
        <begin position="57"/>
        <end position="109"/>
    </location>
</feature>
<dbReference type="RefSeq" id="XP_713224.2">
    <property type="nucleotide sequence ID" value="XM_708131.2"/>
</dbReference>
<reference evidence="4 5" key="2">
    <citation type="journal article" date="2007" name="Genome Biol.">
        <title>Assembly of the Candida albicans genome into sixteen supercontigs aligned on the eight chromosomes.</title>
        <authorList>
            <person name="van het Hoog M."/>
            <person name="Rast T.J."/>
            <person name="Martchenko M."/>
            <person name="Grindle S."/>
            <person name="Dignard D."/>
            <person name="Hogues H."/>
            <person name="Cuomo C."/>
            <person name="Berriman M."/>
            <person name="Scherer S."/>
            <person name="Magee B.B."/>
            <person name="Whiteway M."/>
            <person name="Chibana H."/>
            <person name="Nantel A."/>
            <person name="Magee P.T."/>
        </authorList>
    </citation>
    <scope>GENOME REANNOTATION</scope>
    <source>
        <strain evidence="5">SC5314 / ATCC MYA-2876</strain>
    </source>
</reference>
<dbReference type="GO" id="GO:0005634">
    <property type="term" value="C:nucleus"/>
    <property type="evidence" value="ECO:0000318"/>
    <property type="project" value="GO_Central"/>
</dbReference>
<dbReference type="GO" id="GO:0008270">
    <property type="term" value="F:zinc ion binding"/>
    <property type="evidence" value="ECO:0007669"/>
    <property type="project" value="InterPro"/>
</dbReference>
<feature type="region of interest" description="Disordered" evidence="1">
    <location>
        <begin position="278"/>
        <end position="303"/>
    </location>
</feature>
<evidence type="ECO:0000259" key="2">
    <source>
        <dbReference type="Pfam" id="PF06221"/>
    </source>
</evidence>
<feature type="compositionally biased region" description="Low complexity" evidence="1">
    <location>
        <begin position="1"/>
        <end position="17"/>
    </location>
</feature>
<dbReference type="VEuPathDB" id="FungiDB:CR_03330W_A"/>
<dbReference type="InParanoid" id="A0A1D8PSF1"/>
<dbReference type="InterPro" id="IPR009349">
    <property type="entry name" value="TRIP4/RQT4_C2HC5_Znf"/>
</dbReference>
<dbReference type="GeneID" id="3645095"/>
<dbReference type="OrthoDB" id="338816at2759"/>
<feature type="region of interest" description="Disordered" evidence="1">
    <location>
        <begin position="1"/>
        <end position="30"/>
    </location>
</feature>
<dbReference type="AlphaFoldDB" id="A0A1D8PSF1"/>
<feature type="compositionally biased region" description="Polar residues" evidence="1">
    <location>
        <begin position="167"/>
        <end position="179"/>
    </location>
</feature>
<keyword evidence="5" id="KW-1185">Reference proteome</keyword>
<proteinExistence type="predicted"/>
<name>A0A1D8PSF1_CANAL</name>
<dbReference type="GO" id="GO:0072344">
    <property type="term" value="P:rescue of stalled ribosome"/>
    <property type="evidence" value="ECO:0007669"/>
    <property type="project" value="InterPro"/>
</dbReference>
<dbReference type="PANTHER" id="PTHR12963:SF4">
    <property type="entry name" value="ACTIVATING SIGNAL COINTEGRATOR 1"/>
    <property type="match status" value="1"/>
</dbReference>
<evidence type="ECO:0000313" key="4">
    <source>
        <dbReference type="EMBL" id="AOW31071.1"/>
    </source>
</evidence>
<evidence type="ECO:0000313" key="3">
    <source>
        <dbReference type="CGD" id="CAL0000193803"/>
    </source>
</evidence>
<accession>A0A1D8PSF1</accession>